<name>A0A1F5NZG3_9BACT</name>
<reference evidence="1 2" key="1">
    <citation type="journal article" date="2016" name="Nat. Commun.">
        <title>Thousands of microbial genomes shed light on interconnected biogeochemical processes in an aquifer system.</title>
        <authorList>
            <person name="Anantharaman K."/>
            <person name="Brown C.T."/>
            <person name="Hug L.A."/>
            <person name="Sharon I."/>
            <person name="Castelle C.J."/>
            <person name="Probst A.J."/>
            <person name="Thomas B.C."/>
            <person name="Singh A."/>
            <person name="Wilkins M.J."/>
            <person name="Karaoz U."/>
            <person name="Brodie E.L."/>
            <person name="Williams K.H."/>
            <person name="Hubbard S.S."/>
            <person name="Banfield J.F."/>
        </authorList>
    </citation>
    <scope>NUCLEOTIDE SEQUENCE [LARGE SCALE GENOMIC DNA]</scope>
</reference>
<comment type="caution">
    <text evidence="1">The sequence shown here is derived from an EMBL/GenBank/DDBJ whole genome shotgun (WGS) entry which is preliminary data.</text>
</comment>
<evidence type="ECO:0000313" key="1">
    <source>
        <dbReference type="EMBL" id="OGE83013.1"/>
    </source>
</evidence>
<gene>
    <name evidence="1" type="ORF">A2846_01750</name>
</gene>
<accession>A0A1F5NZG3</accession>
<sequence length="116" mass="12734">MTDRIAAALWKEFLGVRTFPGMSGEDSWFSGDATKRYREAFGDDLMVIAVNTGSVARFVSEPGEITSFSSSQHEIKAVYSFHKTKFAEVLRILASVNIEFQNIEEASGFASVSLAA</sequence>
<protein>
    <submittedName>
        <fullName evidence="1">Uncharacterized protein</fullName>
    </submittedName>
</protein>
<dbReference type="EMBL" id="MFEN01000056">
    <property type="protein sequence ID" value="OGE83013.1"/>
    <property type="molecule type" value="Genomic_DNA"/>
</dbReference>
<evidence type="ECO:0000313" key="2">
    <source>
        <dbReference type="Proteomes" id="UP000176339"/>
    </source>
</evidence>
<proteinExistence type="predicted"/>
<dbReference type="Proteomes" id="UP000176339">
    <property type="component" value="Unassembled WGS sequence"/>
</dbReference>
<dbReference type="AlphaFoldDB" id="A0A1F5NZG3"/>
<organism evidence="1 2">
    <name type="scientific">Candidatus Doudnabacteria bacterium RIFCSPHIGHO2_01_FULL_49_9</name>
    <dbReference type="NCBI Taxonomy" id="1817827"/>
    <lineage>
        <taxon>Bacteria</taxon>
        <taxon>Candidatus Doudnaibacteriota</taxon>
    </lineage>
</organism>